<dbReference type="EMBL" id="HE575321">
    <property type="protein sequence ID" value="CCC92196.1"/>
    <property type="molecule type" value="Genomic_DNA"/>
</dbReference>
<accession>G0US34</accession>
<name>G0US34_TRYCI</name>
<dbReference type="VEuPathDB" id="TriTrypDB:TcIL3000_8_4170"/>
<organism evidence="1">
    <name type="scientific">Trypanosoma congolense (strain IL3000)</name>
    <dbReference type="NCBI Taxonomy" id="1068625"/>
    <lineage>
        <taxon>Eukaryota</taxon>
        <taxon>Discoba</taxon>
        <taxon>Euglenozoa</taxon>
        <taxon>Kinetoplastea</taxon>
        <taxon>Metakinetoplastina</taxon>
        <taxon>Trypanosomatida</taxon>
        <taxon>Trypanosomatidae</taxon>
        <taxon>Trypanosoma</taxon>
        <taxon>Nannomonas</taxon>
    </lineage>
</organism>
<protein>
    <submittedName>
        <fullName evidence="1">Uncharacterized protein</fullName>
    </submittedName>
</protein>
<gene>
    <name evidence="1" type="ORF">TCIL3000_8_4170</name>
</gene>
<dbReference type="AlphaFoldDB" id="G0US34"/>
<sequence length="180" mass="19870">MTNGALLRKRRRVGGNRQLIPMDHPLRSQLFEHKLLRCPWCTDGCLLPPTVAGITGSGRWSKQHVSICTNGSLCAHESVIQNDSTLTFSCISGEDLLLSFYEALENHLQSCPAATNTHKSCEHSPWSVVAERSVLFSDSARLDQCNQSGLGTMGPLAPYFDGPVFYFLCCEDCGEKKFVC</sequence>
<evidence type="ECO:0000313" key="1">
    <source>
        <dbReference type="EMBL" id="CCC92196.1"/>
    </source>
</evidence>
<proteinExistence type="predicted"/>
<reference evidence="1" key="1">
    <citation type="journal article" date="2012" name="Proc. Natl. Acad. Sci. U.S.A.">
        <title>Antigenic diversity is generated by distinct evolutionary mechanisms in African trypanosome species.</title>
        <authorList>
            <person name="Jackson A.P."/>
            <person name="Berry A."/>
            <person name="Aslett M."/>
            <person name="Allison H.C."/>
            <person name="Burton P."/>
            <person name="Vavrova-Anderson J."/>
            <person name="Brown R."/>
            <person name="Browne H."/>
            <person name="Corton N."/>
            <person name="Hauser H."/>
            <person name="Gamble J."/>
            <person name="Gilderthorp R."/>
            <person name="Marcello L."/>
            <person name="McQuillan J."/>
            <person name="Otto T.D."/>
            <person name="Quail M.A."/>
            <person name="Sanders M.J."/>
            <person name="van Tonder A."/>
            <person name="Ginger M.L."/>
            <person name="Field M.C."/>
            <person name="Barry J.D."/>
            <person name="Hertz-Fowler C."/>
            <person name="Berriman M."/>
        </authorList>
    </citation>
    <scope>NUCLEOTIDE SEQUENCE</scope>
    <source>
        <strain evidence="1">IL3000</strain>
    </source>
</reference>